<keyword evidence="2" id="KW-1185">Reference proteome</keyword>
<name>A0A4Y8CZQ8_9HELO</name>
<dbReference type="Proteomes" id="UP000297299">
    <property type="component" value="Unassembled WGS sequence"/>
</dbReference>
<sequence length="106" mass="12087">MQVTPNGFLLNLSINNNRSLGDCFVLLDDHAIITALQPLHQPPPQTPTILIELRLRKGGYQMKLPAEPCWGLSLLKSLHPSIWRFEVSDTLTLKIIMIRYRIVDVK</sequence>
<gene>
    <name evidence="1" type="ORF">BOTCAL_0233g00040</name>
</gene>
<protein>
    <submittedName>
        <fullName evidence="1">Uncharacterized protein</fullName>
    </submittedName>
</protein>
<accession>A0A4Y8CZQ8</accession>
<evidence type="ECO:0000313" key="2">
    <source>
        <dbReference type="Proteomes" id="UP000297299"/>
    </source>
</evidence>
<comment type="caution">
    <text evidence="1">The sequence shown here is derived from an EMBL/GenBank/DDBJ whole genome shotgun (WGS) entry which is preliminary data.</text>
</comment>
<reference evidence="1 2" key="1">
    <citation type="submission" date="2017-11" db="EMBL/GenBank/DDBJ databases">
        <title>Comparative genomics of Botrytis spp.</title>
        <authorList>
            <person name="Valero-Jimenez C.A."/>
            <person name="Tapia P."/>
            <person name="Veloso J."/>
            <person name="Silva-Moreno E."/>
            <person name="Staats M."/>
            <person name="Valdes J.H."/>
            <person name="Van Kan J.A.L."/>
        </authorList>
    </citation>
    <scope>NUCLEOTIDE SEQUENCE [LARGE SCALE GENOMIC DNA]</scope>
    <source>
        <strain evidence="1 2">MUCL2830</strain>
    </source>
</reference>
<evidence type="ECO:0000313" key="1">
    <source>
        <dbReference type="EMBL" id="TEY55061.1"/>
    </source>
</evidence>
<dbReference type="AlphaFoldDB" id="A0A4Y8CZQ8"/>
<dbReference type="EMBL" id="PHWZ01000233">
    <property type="protein sequence ID" value="TEY55061.1"/>
    <property type="molecule type" value="Genomic_DNA"/>
</dbReference>
<proteinExistence type="predicted"/>
<organism evidence="1 2">
    <name type="scientific">Botryotinia calthae</name>
    <dbReference type="NCBI Taxonomy" id="38488"/>
    <lineage>
        <taxon>Eukaryota</taxon>
        <taxon>Fungi</taxon>
        <taxon>Dikarya</taxon>
        <taxon>Ascomycota</taxon>
        <taxon>Pezizomycotina</taxon>
        <taxon>Leotiomycetes</taxon>
        <taxon>Helotiales</taxon>
        <taxon>Sclerotiniaceae</taxon>
        <taxon>Botryotinia</taxon>
    </lineage>
</organism>